<organism evidence="1 2">
    <name type="scientific">Longibacter salinarum</name>
    <dbReference type="NCBI Taxonomy" id="1850348"/>
    <lineage>
        <taxon>Bacteria</taxon>
        <taxon>Pseudomonadati</taxon>
        <taxon>Rhodothermota</taxon>
        <taxon>Rhodothermia</taxon>
        <taxon>Rhodothermales</taxon>
        <taxon>Salisaetaceae</taxon>
        <taxon>Longibacter</taxon>
    </lineage>
</organism>
<evidence type="ECO:0000313" key="2">
    <source>
        <dbReference type="Proteomes" id="UP000220102"/>
    </source>
</evidence>
<dbReference type="Pfam" id="PF14114">
    <property type="entry name" value="DUF4286"/>
    <property type="match status" value="1"/>
</dbReference>
<dbReference type="EMBL" id="PDEQ01000008">
    <property type="protein sequence ID" value="PEN12270.1"/>
    <property type="molecule type" value="Genomic_DNA"/>
</dbReference>
<accession>A0A2A8CUY0</accession>
<dbReference type="Proteomes" id="UP000220102">
    <property type="component" value="Unassembled WGS sequence"/>
</dbReference>
<dbReference type="AlphaFoldDB" id="A0A2A8CUY0"/>
<reference evidence="1 2" key="1">
    <citation type="submission" date="2017-10" db="EMBL/GenBank/DDBJ databases">
        <title>Draft genome of Longibacter Salinarum.</title>
        <authorList>
            <person name="Goh K.M."/>
            <person name="Shamsir M.S."/>
            <person name="Lim S.W."/>
        </authorList>
    </citation>
    <scope>NUCLEOTIDE SEQUENCE [LARGE SCALE GENOMIC DNA]</scope>
    <source>
        <strain evidence="1 2">KCTC 52045</strain>
    </source>
</reference>
<comment type="caution">
    <text evidence="1">The sequence shown here is derived from an EMBL/GenBank/DDBJ whole genome shotgun (WGS) entry which is preliminary data.</text>
</comment>
<name>A0A2A8CUY0_9BACT</name>
<dbReference type="InterPro" id="IPR025563">
    <property type="entry name" value="DUF4286"/>
</dbReference>
<gene>
    <name evidence="1" type="ORF">CRI94_14645</name>
</gene>
<protein>
    <recommendedName>
        <fullName evidence="3">DUF4286 domain-containing protein</fullName>
    </recommendedName>
</protein>
<proteinExistence type="predicted"/>
<evidence type="ECO:0008006" key="3">
    <source>
        <dbReference type="Google" id="ProtNLM"/>
    </source>
</evidence>
<sequence>MFFYEVNLTVTSDVINEYAAWLREHVREMLEIDGFEAAAWYERSDDASTIPDGDDVQGTRRWTIQYQVRDRDALQSYFDNQAESMRAAGEKYADDVEVSRRILEQRSVFHGKRGEDTGPM</sequence>
<keyword evidence="2" id="KW-1185">Reference proteome</keyword>
<dbReference type="RefSeq" id="WP_098077444.1">
    <property type="nucleotide sequence ID" value="NZ_PDEQ01000008.1"/>
</dbReference>
<evidence type="ECO:0000313" key="1">
    <source>
        <dbReference type="EMBL" id="PEN12270.1"/>
    </source>
</evidence>
<dbReference type="OrthoDB" id="1121837at2"/>